<protein>
    <submittedName>
        <fullName evidence="1">Uncharacterized protein</fullName>
    </submittedName>
</protein>
<dbReference type="Proteomes" id="UP001055811">
    <property type="component" value="Linkage Group LG06"/>
</dbReference>
<sequence>MHVIGITDSDWGIESDPVLIPPQALIENSKSLARTVVVEGSTAVAEAVGFMINYSESLARTDSIDECDGGRL</sequence>
<reference evidence="1 2" key="2">
    <citation type="journal article" date="2022" name="Mol. Ecol. Resour.">
        <title>The genomes of chicory, endive, great burdock and yacon provide insights into Asteraceae paleo-polyploidization history and plant inulin production.</title>
        <authorList>
            <person name="Fan W."/>
            <person name="Wang S."/>
            <person name="Wang H."/>
            <person name="Wang A."/>
            <person name="Jiang F."/>
            <person name="Liu H."/>
            <person name="Zhao H."/>
            <person name="Xu D."/>
            <person name="Zhang Y."/>
        </authorList>
    </citation>
    <scope>NUCLEOTIDE SEQUENCE [LARGE SCALE GENOMIC DNA]</scope>
    <source>
        <strain evidence="2">cv. Punajuju</strain>
        <tissue evidence="1">Leaves</tissue>
    </source>
</reference>
<reference evidence="2" key="1">
    <citation type="journal article" date="2022" name="Mol. Ecol. Resour.">
        <title>The genomes of chicory, endive, great burdock and yacon provide insights into Asteraceae palaeo-polyploidization history and plant inulin production.</title>
        <authorList>
            <person name="Fan W."/>
            <person name="Wang S."/>
            <person name="Wang H."/>
            <person name="Wang A."/>
            <person name="Jiang F."/>
            <person name="Liu H."/>
            <person name="Zhao H."/>
            <person name="Xu D."/>
            <person name="Zhang Y."/>
        </authorList>
    </citation>
    <scope>NUCLEOTIDE SEQUENCE [LARGE SCALE GENOMIC DNA]</scope>
    <source>
        <strain evidence="2">cv. Punajuju</strain>
    </source>
</reference>
<accession>A0ACB9BM93</accession>
<dbReference type="EMBL" id="CM042014">
    <property type="protein sequence ID" value="KAI3723148.1"/>
    <property type="molecule type" value="Genomic_DNA"/>
</dbReference>
<name>A0ACB9BM93_CICIN</name>
<organism evidence="1 2">
    <name type="scientific">Cichorium intybus</name>
    <name type="common">Chicory</name>
    <dbReference type="NCBI Taxonomy" id="13427"/>
    <lineage>
        <taxon>Eukaryota</taxon>
        <taxon>Viridiplantae</taxon>
        <taxon>Streptophyta</taxon>
        <taxon>Embryophyta</taxon>
        <taxon>Tracheophyta</taxon>
        <taxon>Spermatophyta</taxon>
        <taxon>Magnoliopsida</taxon>
        <taxon>eudicotyledons</taxon>
        <taxon>Gunneridae</taxon>
        <taxon>Pentapetalae</taxon>
        <taxon>asterids</taxon>
        <taxon>campanulids</taxon>
        <taxon>Asterales</taxon>
        <taxon>Asteraceae</taxon>
        <taxon>Cichorioideae</taxon>
        <taxon>Cichorieae</taxon>
        <taxon>Cichoriinae</taxon>
        <taxon>Cichorium</taxon>
    </lineage>
</organism>
<keyword evidence="2" id="KW-1185">Reference proteome</keyword>
<evidence type="ECO:0000313" key="2">
    <source>
        <dbReference type="Proteomes" id="UP001055811"/>
    </source>
</evidence>
<proteinExistence type="predicted"/>
<evidence type="ECO:0000313" key="1">
    <source>
        <dbReference type="EMBL" id="KAI3723148.1"/>
    </source>
</evidence>
<comment type="caution">
    <text evidence="1">The sequence shown here is derived from an EMBL/GenBank/DDBJ whole genome shotgun (WGS) entry which is preliminary data.</text>
</comment>
<gene>
    <name evidence="1" type="ORF">L2E82_34540</name>
</gene>